<keyword evidence="11" id="KW-1185">Reference proteome</keyword>
<gene>
    <name evidence="10" type="primary">lacF_10</name>
    <name evidence="10" type="ORF">HALOF300_01257</name>
</gene>
<dbReference type="InterPro" id="IPR051393">
    <property type="entry name" value="ABC_transporter_permease"/>
</dbReference>
<evidence type="ECO:0000256" key="3">
    <source>
        <dbReference type="ARBA" id="ARBA00022475"/>
    </source>
</evidence>
<evidence type="ECO:0000313" key="11">
    <source>
        <dbReference type="Proteomes" id="UP000419743"/>
    </source>
</evidence>
<dbReference type="GO" id="GO:0005886">
    <property type="term" value="C:plasma membrane"/>
    <property type="evidence" value="ECO:0007669"/>
    <property type="project" value="UniProtKB-SubCell"/>
</dbReference>
<proteinExistence type="inferred from homology"/>
<evidence type="ECO:0000256" key="4">
    <source>
        <dbReference type="ARBA" id="ARBA00022692"/>
    </source>
</evidence>
<protein>
    <submittedName>
        <fullName evidence="10">Lactose transport system permease protein LacF</fullName>
    </submittedName>
</protein>
<comment type="caution">
    <text evidence="10">The sequence shown here is derived from an EMBL/GenBank/DDBJ whole genome shotgun (WGS) entry which is preliminary data.</text>
</comment>
<keyword evidence="6 7" id="KW-0472">Membrane</keyword>
<dbReference type="Gene3D" id="1.10.3720.10">
    <property type="entry name" value="MetI-like"/>
    <property type="match status" value="1"/>
</dbReference>
<dbReference type="PROSITE" id="PS50928">
    <property type="entry name" value="ABC_TM1"/>
    <property type="match status" value="1"/>
</dbReference>
<comment type="similarity">
    <text evidence="7">Belongs to the binding-protein-dependent transport system permease family.</text>
</comment>
<evidence type="ECO:0000256" key="2">
    <source>
        <dbReference type="ARBA" id="ARBA00022448"/>
    </source>
</evidence>
<dbReference type="CDD" id="cd06261">
    <property type="entry name" value="TM_PBP2"/>
    <property type="match status" value="1"/>
</dbReference>
<feature type="transmembrane region" description="Helical" evidence="7">
    <location>
        <begin position="135"/>
        <end position="155"/>
    </location>
</feature>
<dbReference type="EMBL" id="CACRYJ010000017">
    <property type="protein sequence ID" value="VZO36053.1"/>
    <property type="molecule type" value="Genomic_DNA"/>
</dbReference>
<feature type="transmembrane region" description="Helical" evidence="7">
    <location>
        <begin position="240"/>
        <end position="258"/>
    </location>
</feature>
<feature type="compositionally biased region" description="Basic and acidic residues" evidence="8">
    <location>
        <begin position="1"/>
        <end position="13"/>
    </location>
</feature>
<organism evidence="10 11">
    <name type="scientific">Occultella aeris</name>
    <dbReference type="NCBI Taxonomy" id="2761496"/>
    <lineage>
        <taxon>Bacteria</taxon>
        <taxon>Bacillati</taxon>
        <taxon>Actinomycetota</taxon>
        <taxon>Actinomycetes</taxon>
        <taxon>Micrococcales</taxon>
        <taxon>Ruaniaceae</taxon>
        <taxon>Occultella</taxon>
    </lineage>
</organism>
<feature type="transmembrane region" description="Helical" evidence="7">
    <location>
        <begin position="289"/>
        <end position="313"/>
    </location>
</feature>
<dbReference type="Pfam" id="PF00528">
    <property type="entry name" value="BPD_transp_1"/>
    <property type="match status" value="1"/>
</dbReference>
<feature type="transmembrane region" description="Helical" evidence="7">
    <location>
        <begin position="102"/>
        <end position="123"/>
    </location>
</feature>
<name>A0A7M4DGL0_9MICO</name>
<dbReference type="Proteomes" id="UP000419743">
    <property type="component" value="Unassembled WGS sequence"/>
</dbReference>
<evidence type="ECO:0000256" key="7">
    <source>
        <dbReference type="RuleBase" id="RU363032"/>
    </source>
</evidence>
<dbReference type="AlphaFoldDB" id="A0A7M4DGL0"/>
<reference evidence="10 11" key="1">
    <citation type="submission" date="2019-11" db="EMBL/GenBank/DDBJ databases">
        <authorList>
            <person name="Criscuolo A."/>
        </authorList>
    </citation>
    <scope>NUCLEOTIDE SEQUENCE [LARGE SCALE GENOMIC DNA]</scope>
    <source>
        <strain evidence="10">CIP111667</strain>
    </source>
</reference>
<dbReference type="PANTHER" id="PTHR30193">
    <property type="entry name" value="ABC TRANSPORTER PERMEASE PROTEIN"/>
    <property type="match status" value="1"/>
</dbReference>
<keyword evidence="4 7" id="KW-0812">Transmembrane</keyword>
<feature type="domain" description="ABC transmembrane type-1" evidence="9">
    <location>
        <begin position="98"/>
        <end position="310"/>
    </location>
</feature>
<dbReference type="RefSeq" id="WP_156740077.1">
    <property type="nucleotide sequence ID" value="NZ_CACRYJ010000017.1"/>
</dbReference>
<dbReference type="PANTHER" id="PTHR30193:SF41">
    <property type="entry name" value="DIACETYLCHITOBIOSE UPTAKE SYSTEM PERMEASE PROTEIN NGCF"/>
    <property type="match status" value="1"/>
</dbReference>
<evidence type="ECO:0000256" key="6">
    <source>
        <dbReference type="ARBA" id="ARBA00023136"/>
    </source>
</evidence>
<keyword evidence="2 7" id="KW-0813">Transport</keyword>
<accession>A0A7M4DGL0</accession>
<feature type="compositionally biased region" description="Low complexity" evidence="8">
    <location>
        <begin position="14"/>
        <end position="25"/>
    </location>
</feature>
<evidence type="ECO:0000256" key="5">
    <source>
        <dbReference type="ARBA" id="ARBA00022989"/>
    </source>
</evidence>
<evidence type="ECO:0000259" key="9">
    <source>
        <dbReference type="PROSITE" id="PS50928"/>
    </source>
</evidence>
<comment type="subcellular location">
    <subcellularLocation>
        <location evidence="1 7">Cell membrane</location>
        <topology evidence="1 7">Multi-pass membrane protein</topology>
    </subcellularLocation>
</comment>
<feature type="transmembrane region" description="Helical" evidence="7">
    <location>
        <begin position="39"/>
        <end position="60"/>
    </location>
</feature>
<dbReference type="InterPro" id="IPR035906">
    <property type="entry name" value="MetI-like_sf"/>
</dbReference>
<feature type="transmembrane region" description="Helical" evidence="7">
    <location>
        <begin position="194"/>
        <end position="219"/>
    </location>
</feature>
<keyword evidence="5 7" id="KW-1133">Transmembrane helix</keyword>
<evidence type="ECO:0000256" key="1">
    <source>
        <dbReference type="ARBA" id="ARBA00004651"/>
    </source>
</evidence>
<feature type="region of interest" description="Disordered" evidence="8">
    <location>
        <begin position="1"/>
        <end position="25"/>
    </location>
</feature>
<dbReference type="SUPFAM" id="SSF161098">
    <property type="entry name" value="MetI-like"/>
    <property type="match status" value="1"/>
</dbReference>
<dbReference type="GO" id="GO:0055085">
    <property type="term" value="P:transmembrane transport"/>
    <property type="evidence" value="ECO:0007669"/>
    <property type="project" value="InterPro"/>
</dbReference>
<evidence type="ECO:0000313" key="10">
    <source>
        <dbReference type="EMBL" id="VZO36053.1"/>
    </source>
</evidence>
<sequence>MAVLDERRPRPDRAPFAGGAGQAAPPERRRRLSLTRSTGLGYVFLAPALVAFGVFSWFPIGRGIVLSFQSVNFATESVWVGVENYAALLRDSLFLVAWRNTAVFTALSLVVGFVVPLILAGVINEVRRGGHVFRAIAYLPVVLPPVVSLLLWKWFFDPDVGLANTILRAFGGEGLRWIYDPATAIPSLVLVDTWASFGSAMLIYCAALRGIAPGLYEAAELDGAGFVRKIVHITLPQMRYILLVTLLLHLIGNMQVFTEPYVLTGGGPNGATTTIALQIYDYAFRYNDYGAAAAASVVLGLVLAVATGLYLWATRRWSGNDN</sequence>
<evidence type="ECO:0000256" key="8">
    <source>
        <dbReference type="SAM" id="MobiDB-lite"/>
    </source>
</evidence>
<keyword evidence="3" id="KW-1003">Cell membrane</keyword>
<dbReference type="InterPro" id="IPR000515">
    <property type="entry name" value="MetI-like"/>
</dbReference>